<accession>A0A1H9TRA5</accession>
<dbReference type="GO" id="GO:0004497">
    <property type="term" value="F:monooxygenase activity"/>
    <property type="evidence" value="ECO:0007669"/>
    <property type="project" value="InterPro"/>
</dbReference>
<dbReference type="Gene3D" id="1.10.630.10">
    <property type="entry name" value="Cytochrome P450"/>
    <property type="match status" value="1"/>
</dbReference>
<dbReference type="InterPro" id="IPR002401">
    <property type="entry name" value="Cyt_P450_E_grp-I"/>
</dbReference>
<proteinExistence type="inferred from homology"/>
<sequence length="321" mass="35371">MTTELTVGRAGSAWSALGDLSAFLLDPGRYLTSLAARGDLVEIGFGSWTGYVACHPELTQRILLDDRTFAKGGPLLDKARDIVGNSLITSPRHVHRRQRRLLQPAFHRDHIPRYAAVMTDQAAAVSDSWRDRGNVDVVAEMNAISANVTLRTLFSRRVDEAVVQALVGEIKKFSEGLFLSMVLPAALDRLPVPRLRGFRTARERLRTFTARVVADYRADPSAPQDMLSLLLAARDEGIGVEDSEVIDHVISFIVAGVETTANTLAWALHLVAIHPEVERRLHAEVDDVLTGRPARYPDVANLPLTRCVITETSGSTRRPGW</sequence>
<evidence type="ECO:0000256" key="1">
    <source>
        <dbReference type="ARBA" id="ARBA00010617"/>
    </source>
</evidence>
<dbReference type="InterPro" id="IPR036396">
    <property type="entry name" value="Cyt_P450_sf"/>
</dbReference>
<comment type="similarity">
    <text evidence="1">Belongs to the cytochrome P450 family.</text>
</comment>
<dbReference type="SUPFAM" id="SSF48264">
    <property type="entry name" value="Cytochrome P450"/>
    <property type="match status" value="1"/>
</dbReference>
<dbReference type="Proteomes" id="UP000199352">
    <property type="component" value="Unassembled WGS sequence"/>
</dbReference>
<dbReference type="Pfam" id="PF00067">
    <property type="entry name" value="p450"/>
    <property type="match status" value="1"/>
</dbReference>
<dbReference type="EMBL" id="FOFR01000019">
    <property type="protein sequence ID" value="SER99715.1"/>
    <property type="molecule type" value="Genomic_DNA"/>
</dbReference>
<name>A0A1H9TRA5_9PSEU</name>
<gene>
    <name evidence="2" type="ORF">SAMN05216188_11925</name>
</gene>
<dbReference type="GO" id="GO:0016705">
    <property type="term" value="F:oxidoreductase activity, acting on paired donors, with incorporation or reduction of molecular oxygen"/>
    <property type="evidence" value="ECO:0007669"/>
    <property type="project" value="InterPro"/>
</dbReference>
<dbReference type="GO" id="GO:0005506">
    <property type="term" value="F:iron ion binding"/>
    <property type="evidence" value="ECO:0007669"/>
    <property type="project" value="InterPro"/>
</dbReference>
<dbReference type="InterPro" id="IPR050121">
    <property type="entry name" value="Cytochrome_P450_monoxygenase"/>
</dbReference>
<dbReference type="PANTHER" id="PTHR24305">
    <property type="entry name" value="CYTOCHROME P450"/>
    <property type="match status" value="1"/>
</dbReference>
<dbReference type="STRING" id="402600.SAMN05216188_11925"/>
<evidence type="ECO:0000313" key="2">
    <source>
        <dbReference type="EMBL" id="SER99715.1"/>
    </source>
</evidence>
<dbReference type="PANTHER" id="PTHR24305:SF166">
    <property type="entry name" value="CYTOCHROME P450 12A4, MITOCHONDRIAL-RELATED"/>
    <property type="match status" value="1"/>
</dbReference>
<reference evidence="3" key="1">
    <citation type="submission" date="2016-10" db="EMBL/GenBank/DDBJ databases">
        <authorList>
            <person name="Varghese N."/>
            <person name="Submissions S."/>
        </authorList>
    </citation>
    <scope>NUCLEOTIDE SEQUENCE [LARGE SCALE GENOMIC DNA]</scope>
    <source>
        <strain evidence="3">CGMCC 4.3525</strain>
    </source>
</reference>
<dbReference type="PRINTS" id="PR00463">
    <property type="entry name" value="EP450I"/>
</dbReference>
<dbReference type="InterPro" id="IPR001128">
    <property type="entry name" value="Cyt_P450"/>
</dbReference>
<dbReference type="OrthoDB" id="5290182at2"/>
<organism evidence="2 3">
    <name type="scientific">Lentzea xinjiangensis</name>
    <dbReference type="NCBI Taxonomy" id="402600"/>
    <lineage>
        <taxon>Bacteria</taxon>
        <taxon>Bacillati</taxon>
        <taxon>Actinomycetota</taxon>
        <taxon>Actinomycetes</taxon>
        <taxon>Pseudonocardiales</taxon>
        <taxon>Pseudonocardiaceae</taxon>
        <taxon>Lentzea</taxon>
    </lineage>
</organism>
<evidence type="ECO:0000313" key="3">
    <source>
        <dbReference type="Proteomes" id="UP000199352"/>
    </source>
</evidence>
<dbReference type="GO" id="GO:0020037">
    <property type="term" value="F:heme binding"/>
    <property type="evidence" value="ECO:0007669"/>
    <property type="project" value="InterPro"/>
</dbReference>
<dbReference type="AlphaFoldDB" id="A0A1H9TRA5"/>
<protein>
    <submittedName>
        <fullName evidence="2">Pentalenene oxygenase</fullName>
    </submittedName>
</protein>
<keyword evidence="3" id="KW-1185">Reference proteome</keyword>